<accession>A0ABX9V2V7</accession>
<comment type="caution">
    <text evidence="2">The sequence shown here is derived from an EMBL/GenBank/DDBJ whole genome shotgun (WGS) entry which is preliminary data.</text>
</comment>
<dbReference type="Gene3D" id="3.40.50.720">
    <property type="entry name" value="NAD(P)-binding Rossmann-like Domain"/>
    <property type="match status" value="1"/>
</dbReference>
<dbReference type="PANTHER" id="PTHR42879:SF6">
    <property type="entry name" value="NADPH-DEPENDENT REDUCTASE BACG"/>
    <property type="match status" value="1"/>
</dbReference>
<dbReference type="InterPro" id="IPR050259">
    <property type="entry name" value="SDR"/>
</dbReference>
<dbReference type="PRINTS" id="PR00081">
    <property type="entry name" value="GDHRDH"/>
</dbReference>
<evidence type="ECO:0000313" key="2">
    <source>
        <dbReference type="EMBL" id="RMI00080.1"/>
    </source>
</evidence>
<dbReference type="Proteomes" id="UP000269134">
    <property type="component" value="Unassembled WGS sequence"/>
</dbReference>
<keyword evidence="3" id="KW-1185">Reference proteome</keyword>
<dbReference type="EMBL" id="RFFL01000011">
    <property type="protein sequence ID" value="RMI00080.1"/>
    <property type="molecule type" value="Genomic_DNA"/>
</dbReference>
<comment type="similarity">
    <text evidence="1">Belongs to the short-chain dehydrogenases/reductases (SDR) family.</text>
</comment>
<gene>
    <name evidence="2" type="ORF">EA795_14905</name>
</gene>
<dbReference type="PANTHER" id="PTHR42879">
    <property type="entry name" value="3-OXOACYL-(ACYL-CARRIER-PROTEIN) REDUCTASE"/>
    <property type="match status" value="1"/>
</dbReference>
<dbReference type="SUPFAM" id="SSF51735">
    <property type="entry name" value="NAD(P)-binding Rossmann-fold domains"/>
    <property type="match status" value="1"/>
</dbReference>
<evidence type="ECO:0000313" key="3">
    <source>
        <dbReference type="Proteomes" id="UP000269134"/>
    </source>
</evidence>
<dbReference type="InterPro" id="IPR036291">
    <property type="entry name" value="NAD(P)-bd_dom_sf"/>
</dbReference>
<proteinExistence type="inferred from homology"/>
<dbReference type="InterPro" id="IPR002347">
    <property type="entry name" value="SDR_fam"/>
</dbReference>
<protein>
    <submittedName>
        <fullName evidence="2">SDR family oxidoreductase</fullName>
    </submittedName>
</protein>
<sequence>MTMDLGIKGKRALVLSAGGGLGGAIAVALAKEGALVCIAGRSEESLTATAERVQAVGGQVRTYVWDLSESEQCREGVQKILADVGGIDILINNTGGPQPGPAFGQSLENWRAAFESMVISVIGITDLLLPGMRERGWGRVITSTSSGVVAPIANLALSNVARASLLGWSKTLARDVAKDGITSNVVIPGRIGTNRTRFLDEARAKREGRDVESVEAESAASIPLGRYGTTDEYADVVTFLASERASYVTGTTVRIDGGLIPSI</sequence>
<dbReference type="Pfam" id="PF13561">
    <property type="entry name" value="adh_short_C2"/>
    <property type="match status" value="1"/>
</dbReference>
<dbReference type="CDD" id="cd05344">
    <property type="entry name" value="BKR_like_SDR_like"/>
    <property type="match status" value="1"/>
</dbReference>
<evidence type="ECO:0000256" key="1">
    <source>
        <dbReference type="ARBA" id="ARBA00006484"/>
    </source>
</evidence>
<organism evidence="2 3">
    <name type="scientific">Stutzerimonas nitrititolerans</name>
    <dbReference type="NCBI Taxonomy" id="2482751"/>
    <lineage>
        <taxon>Bacteria</taxon>
        <taxon>Pseudomonadati</taxon>
        <taxon>Pseudomonadota</taxon>
        <taxon>Gammaproteobacteria</taxon>
        <taxon>Pseudomonadales</taxon>
        <taxon>Pseudomonadaceae</taxon>
        <taxon>Stutzerimonas</taxon>
    </lineage>
</organism>
<name>A0ABX9V2V7_9GAMM</name>
<reference evidence="2 3" key="1">
    <citation type="submission" date="2018-10" db="EMBL/GenBank/DDBJ databases">
        <title>Pseudomonas sp. GL14 genome.</title>
        <authorList>
            <person name="Peng J."/>
            <person name="Liu Z.-P."/>
        </authorList>
    </citation>
    <scope>NUCLEOTIDE SEQUENCE [LARGE SCALE GENOMIC DNA]</scope>
    <source>
        <strain evidence="2 3">GL14</strain>
    </source>
</reference>